<evidence type="ECO:0000256" key="3">
    <source>
        <dbReference type="ARBA" id="ARBA00022553"/>
    </source>
</evidence>
<evidence type="ECO:0000256" key="8">
    <source>
        <dbReference type="SAM" id="Phobius"/>
    </source>
</evidence>
<evidence type="ECO:0000256" key="5">
    <source>
        <dbReference type="ARBA" id="ARBA00022777"/>
    </source>
</evidence>
<dbReference type="SUPFAM" id="SSF55874">
    <property type="entry name" value="ATPase domain of HSP90 chaperone/DNA topoisomerase II/histidine kinase"/>
    <property type="match status" value="1"/>
</dbReference>
<dbReference type="EMBL" id="FMIC01000002">
    <property type="protein sequence ID" value="SCL73593.1"/>
    <property type="molecule type" value="Genomic_DNA"/>
</dbReference>
<keyword evidence="8" id="KW-0812">Transmembrane</keyword>
<dbReference type="InterPro" id="IPR036890">
    <property type="entry name" value="HATPase_C_sf"/>
</dbReference>
<dbReference type="PANTHER" id="PTHR44936">
    <property type="entry name" value="SENSOR PROTEIN CREC"/>
    <property type="match status" value="1"/>
</dbReference>
<accession>A0A1C6W4Y1</accession>
<name>A0A1C6W4Y1_9ACTN</name>
<dbReference type="AlphaFoldDB" id="A0A1C6W4Y1"/>
<comment type="catalytic activity">
    <reaction evidence="1">
        <text>ATP + protein L-histidine = ADP + protein N-phospho-L-histidine.</text>
        <dbReference type="EC" id="2.7.13.3"/>
    </reaction>
</comment>
<organism evidence="10 11">
    <name type="scientific">Micromonospora peucetia</name>
    <dbReference type="NCBI Taxonomy" id="47871"/>
    <lineage>
        <taxon>Bacteria</taxon>
        <taxon>Bacillati</taxon>
        <taxon>Actinomycetota</taxon>
        <taxon>Actinomycetes</taxon>
        <taxon>Micromonosporales</taxon>
        <taxon>Micromonosporaceae</taxon>
        <taxon>Micromonospora</taxon>
    </lineage>
</organism>
<keyword evidence="6" id="KW-0902">Two-component regulatory system</keyword>
<proteinExistence type="predicted"/>
<evidence type="ECO:0000313" key="10">
    <source>
        <dbReference type="EMBL" id="SCL73593.1"/>
    </source>
</evidence>
<keyword evidence="8" id="KW-0472">Membrane</keyword>
<dbReference type="GO" id="GO:0000160">
    <property type="term" value="P:phosphorelay signal transduction system"/>
    <property type="evidence" value="ECO:0007669"/>
    <property type="project" value="UniProtKB-KW"/>
</dbReference>
<dbReference type="PANTHER" id="PTHR44936:SF9">
    <property type="entry name" value="SENSOR PROTEIN CREC"/>
    <property type="match status" value="1"/>
</dbReference>
<dbReference type="PROSITE" id="PS50109">
    <property type="entry name" value="HIS_KIN"/>
    <property type="match status" value="1"/>
</dbReference>
<sequence length="830" mass="88231">MRRSASQTLMVLGLPRWRLQDRRIRTKLALLLALPLMATVALSGVLAAGAASAASQAEQSRQLVVLGGTAGRLAAHLQGERTAAALVLVRGSNAVAAEGYRRQTALTDGAVTQFDEARRSVRAPLVLQGPLRRVEEQLANLGPLRQQVQAGPDATSSLVVFRYRAVVADLLAYRQGLSQVGVDAQTGNDLRAAASLSQAVESLGLMQVAVVRSLGSGRLTPAGQQEIVGADVGFTEAMQAFRALAPARWQARVNAQLSGRNVLEAERLLGVVARATQGSALRLGVSASRWATAVGARMGLLHAAEQELDAELLAAVTQRRDEQRRTIVLLSVTVVACLAVMVAVGWWVTRSMTGSLQRLRAGAHSVAADRLPRMVAQLGGDHPDQATIDELMAQAAEPIAVDGRDEVGQVADAFNRVSLAAVRIAGEQAALRATVAGIFLSLSRRLQSRADRMMVNLDALERDEEDPDRLEKLFDLDHVATLIRRMTANLQVLAGGRAGRPTPEPVALPDLLRAAGSEIDDYKRVELGIIDGAVLVGRDVAEELMHLLAELIDNATKYSAPDTPVMVEGSRVGDLLHLQVRDYGIGMREAELQAALDRLAHPHRMDRATTQQMGLPVVGRIANRLGITVQIRSDFGEGTRVDVTLALHQFTVAQTDWPATPPRALADERTRELPAVVARPGPRAEGPPPAAWPPAVRALPATPAPASTPVGPPPPLAIFDAVRSDPRHSWFTSAPGDGAAQGGPAMPARWKAAADAALAAATDPATETTSHGLPVRRPGRRVIPPVAPGAQAPVPAQRDPEALRRQMSAIDSALGAAGRRTHHTLKESPR</sequence>
<evidence type="ECO:0000256" key="6">
    <source>
        <dbReference type="ARBA" id="ARBA00023012"/>
    </source>
</evidence>
<dbReference type="InterPro" id="IPR003594">
    <property type="entry name" value="HATPase_dom"/>
</dbReference>
<gene>
    <name evidence="10" type="ORF">GA0070608_5896</name>
</gene>
<protein>
    <recommendedName>
        <fullName evidence="2">histidine kinase</fullName>
        <ecNumber evidence="2">2.7.13.3</ecNumber>
    </recommendedName>
</protein>
<evidence type="ECO:0000259" key="9">
    <source>
        <dbReference type="PROSITE" id="PS50109"/>
    </source>
</evidence>
<dbReference type="EC" id="2.7.13.3" evidence="2"/>
<dbReference type="Gene3D" id="3.30.565.10">
    <property type="entry name" value="Histidine kinase-like ATPase, C-terminal domain"/>
    <property type="match status" value="1"/>
</dbReference>
<feature type="transmembrane region" description="Helical" evidence="8">
    <location>
        <begin position="327"/>
        <end position="348"/>
    </location>
</feature>
<feature type="domain" description="Histidine kinase" evidence="9">
    <location>
        <begin position="441"/>
        <end position="649"/>
    </location>
</feature>
<keyword evidence="5 10" id="KW-0418">Kinase</keyword>
<dbReference type="GO" id="GO:0004673">
    <property type="term" value="F:protein histidine kinase activity"/>
    <property type="evidence" value="ECO:0007669"/>
    <property type="project" value="UniProtKB-EC"/>
</dbReference>
<feature type="region of interest" description="Disordered" evidence="7">
    <location>
        <begin position="762"/>
        <end position="802"/>
    </location>
</feature>
<dbReference type="STRING" id="47871.GA0070608_5896"/>
<dbReference type="InterPro" id="IPR050980">
    <property type="entry name" value="2C_sensor_his_kinase"/>
</dbReference>
<evidence type="ECO:0000256" key="7">
    <source>
        <dbReference type="SAM" id="MobiDB-lite"/>
    </source>
</evidence>
<dbReference type="InterPro" id="IPR013587">
    <property type="entry name" value="Nitrate/nitrite_sensing"/>
</dbReference>
<evidence type="ECO:0000256" key="1">
    <source>
        <dbReference type="ARBA" id="ARBA00000085"/>
    </source>
</evidence>
<keyword evidence="3" id="KW-0597">Phosphoprotein</keyword>
<evidence type="ECO:0000256" key="2">
    <source>
        <dbReference type="ARBA" id="ARBA00012438"/>
    </source>
</evidence>
<dbReference type="Pfam" id="PF08376">
    <property type="entry name" value="NIT"/>
    <property type="match status" value="1"/>
</dbReference>
<dbReference type="Proteomes" id="UP000199343">
    <property type="component" value="Unassembled WGS sequence"/>
</dbReference>
<evidence type="ECO:0000256" key="4">
    <source>
        <dbReference type="ARBA" id="ARBA00022679"/>
    </source>
</evidence>
<dbReference type="SMART" id="SM00387">
    <property type="entry name" value="HATPase_c"/>
    <property type="match status" value="1"/>
</dbReference>
<evidence type="ECO:0000313" key="11">
    <source>
        <dbReference type="Proteomes" id="UP000199343"/>
    </source>
</evidence>
<dbReference type="Pfam" id="PF02518">
    <property type="entry name" value="HATPase_c"/>
    <property type="match status" value="1"/>
</dbReference>
<keyword evidence="4" id="KW-0808">Transferase</keyword>
<feature type="compositionally biased region" description="Low complexity" evidence="7">
    <location>
        <begin position="772"/>
        <end position="797"/>
    </location>
</feature>
<dbReference type="Gene3D" id="6.10.340.10">
    <property type="match status" value="1"/>
</dbReference>
<keyword evidence="8" id="KW-1133">Transmembrane helix</keyword>
<dbReference type="InterPro" id="IPR005467">
    <property type="entry name" value="His_kinase_dom"/>
</dbReference>
<reference evidence="10 11" key="1">
    <citation type="submission" date="2016-06" db="EMBL/GenBank/DDBJ databases">
        <authorList>
            <person name="Kjaerup R.B."/>
            <person name="Dalgaard T.S."/>
            <person name="Juul-Madsen H.R."/>
        </authorList>
    </citation>
    <scope>NUCLEOTIDE SEQUENCE [LARGE SCALE GENOMIC DNA]</scope>
    <source>
        <strain evidence="10 11">DSM 43363</strain>
    </source>
</reference>